<evidence type="ECO:0000256" key="1">
    <source>
        <dbReference type="RuleBase" id="RU000383"/>
    </source>
</evidence>
<proteinExistence type="inferred from homology"/>
<dbReference type="Gene3D" id="1.10.472.10">
    <property type="entry name" value="Cyclin-like"/>
    <property type="match status" value="1"/>
</dbReference>
<accession>A0A564YHB8</accession>
<evidence type="ECO:0000313" key="5">
    <source>
        <dbReference type="Proteomes" id="UP000321570"/>
    </source>
</evidence>
<organism evidence="4 5">
    <name type="scientific">Hymenolepis diminuta</name>
    <name type="common">Rat tapeworm</name>
    <dbReference type="NCBI Taxonomy" id="6216"/>
    <lineage>
        <taxon>Eukaryota</taxon>
        <taxon>Metazoa</taxon>
        <taxon>Spiralia</taxon>
        <taxon>Lophotrochozoa</taxon>
        <taxon>Platyhelminthes</taxon>
        <taxon>Cestoda</taxon>
        <taxon>Eucestoda</taxon>
        <taxon>Cyclophyllidea</taxon>
        <taxon>Hymenolepididae</taxon>
        <taxon>Hymenolepis</taxon>
    </lineage>
</organism>
<sequence>MSAKIQRNPNQNIRKIITAGCRINESAGLTLRNNCNNPRNDYRDLYMDTKSVGMEQVGGEEMQVEEGPVLQGFLQFIYDEMTDADAMGPRLVLTSFETKSENESDYGTPLPEKFTFETISKKWNLIPQHKKDRALHSGSFHKTDADEVMEQAETEREEQIAAAFEIVSANEEDRLDEYYVDDEENEIKDYHEQNVDFEDILAEIKDKRDLMIAMDEIRSSEYCTDFWFRSGVSHFRRAHTVDWMSKLQRNLKWSDNVLYAAVDLLDSYLFVNVIVPSDYEVIAFACLILAHHIRDNVNLEEIYQRFPEFGPFYTINQVRNYVNEMKTKSCRYLCRCPTVMDYYNLYEPALIEFEDNLKDWIKNAFQFIHEISLIYAKYSQIMSCTKTALILNLLRYILRKKCNCDEEFDVCEHHFMEIWPQRMVQVTRNIQSKDFLKEVYYYADHTIKTIHICTRRHEILEHLYLPFSCAFNKYKNFVASDRKFTDLKYEDIVFNID</sequence>
<dbReference type="SUPFAM" id="SSF47954">
    <property type="entry name" value="Cyclin-like"/>
    <property type="match status" value="1"/>
</dbReference>
<comment type="similarity">
    <text evidence="1">Belongs to the cyclin family.</text>
</comment>
<protein>
    <recommendedName>
        <fullName evidence="3">Cyclin-like domain-containing protein</fullName>
    </recommendedName>
</protein>
<dbReference type="AlphaFoldDB" id="A0A564YHB8"/>
<evidence type="ECO:0000256" key="2">
    <source>
        <dbReference type="SAM" id="Coils"/>
    </source>
</evidence>
<name>A0A564YHB8_HYMDI</name>
<feature type="coiled-coil region" evidence="2">
    <location>
        <begin position="180"/>
        <end position="207"/>
    </location>
</feature>
<keyword evidence="5" id="KW-1185">Reference proteome</keyword>
<reference evidence="4 5" key="1">
    <citation type="submission" date="2019-07" db="EMBL/GenBank/DDBJ databases">
        <authorList>
            <person name="Jastrzebski P J."/>
            <person name="Paukszto L."/>
            <person name="Jastrzebski P J."/>
        </authorList>
    </citation>
    <scope>NUCLEOTIDE SEQUENCE [LARGE SCALE GENOMIC DNA]</scope>
    <source>
        <strain evidence="4 5">WMS-il1</strain>
    </source>
</reference>
<dbReference type="EMBL" id="CABIJS010000222">
    <property type="protein sequence ID" value="VUZ46610.1"/>
    <property type="molecule type" value="Genomic_DNA"/>
</dbReference>
<dbReference type="InterPro" id="IPR036915">
    <property type="entry name" value="Cyclin-like_sf"/>
</dbReference>
<evidence type="ECO:0000313" key="4">
    <source>
        <dbReference type="EMBL" id="VUZ46610.1"/>
    </source>
</evidence>
<evidence type="ECO:0000259" key="3">
    <source>
        <dbReference type="SMART" id="SM00385"/>
    </source>
</evidence>
<gene>
    <name evidence="4" type="ORF">WMSIL1_LOCUS6525</name>
</gene>
<dbReference type="InterPro" id="IPR013763">
    <property type="entry name" value="Cyclin-like_dom"/>
</dbReference>
<dbReference type="InterPro" id="IPR006671">
    <property type="entry name" value="Cyclin_N"/>
</dbReference>
<feature type="domain" description="Cyclin-like" evidence="3">
    <location>
        <begin position="242"/>
        <end position="327"/>
    </location>
</feature>
<keyword evidence="2" id="KW-0175">Coiled coil</keyword>
<keyword evidence="1" id="KW-0195">Cyclin</keyword>
<dbReference type="Proteomes" id="UP000321570">
    <property type="component" value="Unassembled WGS sequence"/>
</dbReference>
<dbReference type="SMART" id="SM00385">
    <property type="entry name" value="CYCLIN"/>
    <property type="match status" value="1"/>
</dbReference>
<dbReference type="Pfam" id="PF00134">
    <property type="entry name" value="Cyclin_N"/>
    <property type="match status" value="1"/>
</dbReference>